<dbReference type="SUPFAM" id="SSF55469">
    <property type="entry name" value="FMN-dependent nitroreductase-like"/>
    <property type="match status" value="1"/>
</dbReference>
<dbReference type="InterPro" id="IPR052544">
    <property type="entry name" value="Bacteriocin_Proc_Enz"/>
</dbReference>
<dbReference type="Gene3D" id="3.40.109.10">
    <property type="entry name" value="NADH Oxidase"/>
    <property type="match status" value="1"/>
</dbReference>
<accession>A0A3B0YNJ3</accession>
<name>A0A3B0YNJ3_9ZZZZ</name>
<dbReference type="GO" id="GO:0016491">
    <property type="term" value="F:oxidoreductase activity"/>
    <property type="evidence" value="ECO:0007669"/>
    <property type="project" value="InterPro"/>
</dbReference>
<dbReference type="InterPro" id="IPR029479">
    <property type="entry name" value="Nitroreductase"/>
</dbReference>
<dbReference type="EMBL" id="UOFL01000248">
    <property type="protein sequence ID" value="VAW82468.1"/>
    <property type="molecule type" value="Genomic_DNA"/>
</dbReference>
<dbReference type="PANTHER" id="PTHR43745">
    <property type="entry name" value="NITROREDUCTASE MJ1384-RELATED"/>
    <property type="match status" value="1"/>
</dbReference>
<gene>
    <name evidence="2" type="ORF">MNBD_GAMMA12-3689</name>
</gene>
<organism evidence="2">
    <name type="scientific">hydrothermal vent metagenome</name>
    <dbReference type="NCBI Taxonomy" id="652676"/>
    <lineage>
        <taxon>unclassified sequences</taxon>
        <taxon>metagenomes</taxon>
        <taxon>ecological metagenomes</taxon>
    </lineage>
</organism>
<dbReference type="InterPro" id="IPR000415">
    <property type="entry name" value="Nitroreductase-like"/>
</dbReference>
<feature type="domain" description="Nitroreductase" evidence="1">
    <location>
        <begin position="86"/>
        <end position="256"/>
    </location>
</feature>
<dbReference type="CDD" id="cd02142">
    <property type="entry name" value="McbC_SagB-like_oxidoreductase"/>
    <property type="match status" value="1"/>
</dbReference>
<protein>
    <recommendedName>
        <fullName evidence="1">Nitroreductase domain-containing protein</fullName>
    </recommendedName>
</protein>
<reference evidence="2" key="1">
    <citation type="submission" date="2018-06" db="EMBL/GenBank/DDBJ databases">
        <authorList>
            <person name="Zhirakovskaya E."/>
        </authorList>
    </citation>
    <scope>NUCLEOTIDE SEQUENCE</scope>
</reference>
<dbReference type="NCBIfam" id="TIGR03605">
    <property type="entry name" value="antibiot_sagB"/>
    <property type="match status" value="1"/>
</dbReference>
<evidence type="ECO:0000313" key="2">
    <source>
        <dbReference type="EMBL" id="VAW82468.1"/>
    </source>
</evidence>
<sequence length="266" mass="29935">MTSKITTQTETQSTSHLQLEQELALLYHNNSNLTPSTIMDFLENMAESQSIGHPRHYPACPAIALNPGRLWKWRKRLIQSLPVVLAQRKSSQNFLVNMPLQKLSQIILMSLQAGKMRNELLRQRPYPSAGGLYGVNVFVLATAVKELEQGIYNVNPDRQCLEQLYLFGSNLECQQWLKTSIVGEPVTKQAPVYIFFCANLNHVKQKYGERAYRFILLEAGHIAQNISLASTSLGISHLPLGGFCEKMIEEKIGDPDMIALYTMALG</sequence>
<dbReference type="Pfam" id="PF00881">
    <property type="entry name" value="Nitroreductase"/>
    <property type="match status" value="1"/>
</dbReference>
<proteinExistence type="predicted"/>
<evidence type="ECO:0000259" key="1">
    <source>
        <dbReference type="Pfam" id="PF00881"/>
    </source>
</evidence>
<dbReference type="AlphaFoldDB" id="A0A3B0YNJ3"/>
<dbReference type="InterPro" id="IPR020051">
    <property type="entry name" value="SagB-type_dehydrogenase"/>
</dbReference>
<dbReference type="PANTHER" id="PTHR43745:SF2">
    <property type="entry name" value="NITROREDUCTASE MJ1384-RELATED"/>
    <property type="match status" value="1"/>
</dbReference>